<name>A0A1M5ZIV3_9FIRM</name>
<keyword evidence="3" id="KW-1185">Reference proteome</keyword>
<protein>
    <submittedName>
        <fullName evidence="2">Uncharacterized protein</fullName>
    </submittedName>
</protein>
<proteinExistence type="predicted"/>
<keyword evidence="1" id="KW-0175">Coiled coil</keyword>
<dbReference type="RefSeq" id="WP_073083176.1">
    <property type="nucleotide sequence ID" value="NZ_FQXV01000023.1"/>
</dbReference>
<evidence type="ECO:0000313" key="2">
    <source>
        <dbReference type="EMBL" id="SHI24142.1"/>
    </source>
</evidence>
<evidence type="ECO:0000313" key="3">
    <source>
        <dbReference type="Proteomes" id="UP000183995"/>
    </source>
</evidence>
<accession>A0A1M5ZIV3</accession>
<reference evidence="2 3" key="1">
    <citation type="submission" date="2016-11" db="EMBL/GenBank/DDBJ databases">
        <authorList>
            <person name="Jaros S."/>
            <person name="Januszkiewicz K."/>
            <person name="Wedrychowicz H."/>
        </authorList>
    </citation>
    <scope>NUCLEOTIDE SEQUENCE [LARGE SCALE GENOMIC DNA]</scope>
    <source>
        <strain evidence="2 3">DSM 10068</strain>
    </source>
</reference>
<dbReference type="EMBL" id="FQXV01000023">
    <property type="protein sequence ID" value="SHI24142.1"/>
    <property type="molecule type" value="Genomic_DNA"/>
</dbReference>
<organism evidence="2 3">
    <name type="scientific">Sporobacter termitidis DSM 10068</name>
    <dbReference type="NCBI Taxonomy" id="1123282"/>
    <lineage>
        <taxon>Bacteria</taxon>
        <taxon>Bacillati</taxon>
        <taxon>Bacillota</taxon>
        <taxon>Clostridia</taxon>
        <taxon>Eubacteriales</taxon>
        <taxon>Oscillospiraceae</taxon>
        <taxon>Sporobacter</taxon>
    </lineage>
</organism>
<evidence type="ECO:0000256" key="1">
    <source>
        <dbReference type="SAM" id="Coils"/>
    </source>
</evidence>
<sequence>MSENTTSATIHELEKRIEENEALYREYADRLVSLNMEFIGLIDALNIAWETIELLSDFTDEKFSGLDFLITSCGKLRAELGNLSGDMFLKRKLA</sequence>
<feature type="coiled-coil region" evidence="1">
    <location>
        <begin position="10"/>
        <end position="37"/>
    </location>
</feature>
<dbReference type="Proteomes" id="UP000183995">
    <property type="component" value="Unassembled WGS sequence"/>
</dbReference>
<dbReference type="AlphaFoldDB" id="A0A1M5ZIV3"/>
<gene>
    <name evidence="2" type="ORF">SAMN02745823_03805</name>
</gene>